<dbReference type="Gene3D" id="3.60.110.10">
    <property type="entry name" value="Carbon-nitrogen hydrolase"/>
    <property type="match status" value="1"/>
</dbReference>
<dbReference type="InterPro" id="IPR003010">
    <property type="entry name" value="C-N_Hydrolase"/>
</dbReference>
<sequence length="230" mass="25759">KETGLWLIPGSLHELRGGKIYNTTPVINPQGEIIARYDKMFPFLPYEKDVESGRDYVVFEVPGAGKIGIAICYDIWFPEAIRTMAAMGAEVIIAPTMTNTIDRDVEISIARANAAINQCYFLAVNCAGEQGNGRSVFYGPGGDLIHQSGTGREIVLIDVNFEKVRRDREKGWHGLGQVMKSFRDSNVEFPFHAEIAHRHRALESLGPLEMPKKHQQQNQSITRPHLKVID</sequence>
<gene>
    <name evidence="4" type="ORF">ENJ46_03185</name>
</gene>
<dbReference type="GO" id="GO:0016787">
    <property type="term" value="F:hydrolase activity"/>
    <property type="evidence" value="ECO:0007669"/>
    <property type="project" value="UniProtKB-KW"/>
</dbReference>
<dbReference type="Proteomes" id="UP000886042">
    <property type="component" value="Unassembled WGS sequence"/>
</dbReference>
<dbReference type="SUPFAM" id="SSF56317">
    <property type="entry name" value="Carbon-nitrogen hydrolase"/>
    <property type="match status" value="1"/>
</dbReference>
<comment type="caution">
    <text evidence="4">The sequence shown here is derived from an EMBL/GenBank/DDBJ whole genome shotgun (WGS) entry which is preliminary data.</text>
</comment>
<evidence type="ECO:0000313" key="4">
    <source>
        <dbReference type="EMBL" id="HFB54904.1"/>
    </source>
</evidence>
<dbReference type="AlphaFoldDB" id="A0A7C3C463"/>
<dbReference type="PROSITE" id="PS50263">
    <property type="entry name" value="CN_HYDROLASE"/>
    <property type="match status" value="1"/>
</dbReference>
<dbReference type="InterPro" id="IPR036526">
    <property type="entry name" value="C-N_Hydrolase_sf"/>
</dbReference>
<feature type="domain" description="CN hydrolase" evidence="3">
    <location>
        <begin position="1"/>
        <end position="161"/>
    </location>
</feature>
<dbReference type="PANTHER" id="PTHR23088">
    <property type="entry name" value="NITRILASE-RELATED"/>
    <property type="match status" value="1"/>
</dbReference>
<feature type="region of interest" description="Disordered" evidence="2">
    <location>
        <begin position="209"/>
        <end position="230"/>
    </location>
</feature>
<name>A0A7C3C463_9PROT</name>
<dbReference type="CDD" id="cd07197">
    <property type="entry name" value="nitrilase"/>
    <property type="match status" value="1"/>
</dbReference>
<dbReference type="PROSITE" id="PS01227">
    <property type="entry name" value="UPF0012"/>
    <property type="match status" value="1"/>
</dbReference>
<keyword evidence="4" id="KW-0378">Hydrolase</keyword>
<protein>
    <submittedName>
        <fullName evidence="4">Carbon-nitrogen hydrolase family protein</fullName>
    </submittedName>
</protein>
<evidence type="ECO:0000256" key="2">
    <source>
        <dbReference type="SAM" id="MobiDB-lite"/>
    </source>
</evidence>
<accession>A0A7C3C463</accession>
<dbReference type="Pfam" id="PF00795">
    <property type="entry name" value="CN_hydrolase"/>
    <property type="match status" value="1"/>
</dbReference>
<evidence type="ECO:0000259" key="3">
    <source>
        <dbReference type="PROSITE" id="PS50263"/>
    </source>
</evidence>
<comment type="similarity">
    <text evidence="1">Belongs to the carbon-nitrogen hydrolase superfamily. NIT1/NIT2 family.</text>
</comment>
<dbReference type="InterPro" id="IPR001110">
    <property type="entry name" value="UPF0012_CS"/>
</dbReference>
<organism evidence="4">
    <name type="scientific">Hellea balneolensis</name>
    <dbReference type="NCBI Taxonomy" id="287478"/>
    <lineage>
        <taxon>Bacteria</taxon>
        <taxon>Pseudomonadati</taxon>
        <taxon>Pseudomonadota</taxon>
        <taxon>Alphaproteobacteria</taxon>
        <taxon>Maricaulales</taxon>
        <taxon>Robiginitomaculaceae</taxon>
        <taxon>Hellea</taxon>
    </lineage>
</organism>
<feature type="non-terminal residue" evidence="4">
    <location>
        <position position="1"/>
    </location>
</feature>
<proteinExistence type="inferred from homology"/>
<dbReference type="PANTHER" id="PTHR23088:SF27">
    <property type="entry name" value="DEAMINATED GLUTATHIONE AMIDASE"/>
    <property type="match status" value="1"/>
</dbReference>
<reference evidence="4" key="1">
    <citation type="journal article" date="2020" name="mSystems">
        <title>Genome- and Community-Level Interaction Insights into Carbon Utilization and Element Cycling Functions of Hydrothermarchaeota in Hydrothermal Sediment.</title>
        <authorList>
            <person name="Zhou Z."/>
            <person name="Liu Y."/>
            <person name="Xu W."/>
            <person name="Pan J."/>
            <person name="Luo Z.H."/>
            <person name="Li M."/>
        </authorList>
    </citation>
    <scope>NUCLEOTIDE SEQUENCE [LARGE SCALE GENOMIC DNA]</scope>
    <source>
        <strain evidence="4">HyVt-489</strain>
    </source>
</reference>
<dbReference type="EMBL" id="DRMN01000209">
    <property type="protein sequence ID" value="HFB54904.1"/>
    <property type="molecule type" value="Genomic_DNA"/>
</dbReference>
<evidence type="ECO:0000256" key="1">
    <source>
        <dbReference type="ARBA" id="ARBA00010613"/>
    </source>
</evidence>